<keyword evidence="4 6" id="KW-1133">Transmembrane helix</keyword>
<proteinExistence type="predicted"/>
<evidence type="ECO:0000256" key="5">
    <source>
        <dbReference type="ARBA" id="ARBA00023136"/>
    </source>
</evidence>
<keyword evidence="2" id="KW-1003">Cell membrane</keyword>
<dbReference type="PANTHER" id="PTHR32309:SF13">
    <property type="entry name" value="FERRIC ENTEROBACTIN TRANSPORT PROTEIN FEPE"/>
    <property type="match status" value="1"/>
</dbReference>
<dbReference type="EMBL" id="CP154858">
    <property type="protein sequence ID" value="XDT70977.1"/>
    <property type="molecule type" value="Genomic_DNA"/>
</dbReference>
<dbReference type="GO" id="GO:0005886">
    <property type="term" value="C:plasma membrane"/>
    <property type="evidence" value="ECO:0007669"/>
    <property type="project" value="UniProtKB-SubCell"/>
</dbReference>
<protein>
    <submittedName>
        <fullName evidence="9">Wzz/FepE/Etk N-terminal domain-containing protein</fullName>
    </submittedName>
</protein>
<evidence type="ECO:0000256" key="3">
    <source>
        <dbReference type="ARBA" id="ARBA00022692"/>
    </source>
</evidence>
<comment type="subcellular location">
    <subcellularLocation>
        <location evidence="1">Cell membrane</location>
        <topology evidence="1">Multi-pass membrane protein</topology>
    </subcellularLocation>
</comment>
<dbReference type="AlphaFoldDB" id="A0AB39USH7"/>
<evidence type="ECO:0000256" key="6">
    <source>
        <dbReference type="SAM" id="Phobius"/>
    </source>
</evidence>
<dbReference type="InterPro" id="IPR032807">
    <property type="entry name" value="GNVR"/>
</dbReference>
<dbReference type="PANTHER" id="PTHR32309">
    <property type="entry name" value="TYROSINE-PROTEIN KINASE"/>
    <property type="match status" value="1"/>
</dbReference>
<dbReference type="Pfam" id="PF13807">
    <property type="entry name" value="GNVR"/>
    <property type="match status" value="1"/>
</dbReference>
<feature type="transmembrane region" description="Helical" evidence="6">
    <location>
        <begin position="290"/>
        <end position="310"/>
    </location>
</feature>
<name>A0AB39USH7_9GAMM</name>
<dbReference type="GO" id="GO:0004713">
    <property type="term" value="F:protein tyrosine kinase activity"/>
    <property type="evidence" value="ECO:0007669"/>
    <property type="project" value="TreeGrafter"/>
</dbReference>
<organism evidence="9">
    <name type="scientific">Thermohahella caldifontis</name>
    <dbReference type="NCBI Taxonomy" id="3142973"/>
    <lineage>
        <taxon>Bacteria</taxon>
        <taxon>Pseudomonadati</taxon>
        <taxon>Pseudomonadota</taxon>
        <taxon>Gammaproteobacteria</taxon>
        <taxon>Oceanospirillales</taxon>
        <taxon>Hahellaceae</taxon>
        <taxon>Thermohahella</taxon>
    </lineage>
</organism>
<dbReference type="InterPro" id="IPR050445">
    <property type="entry name" value="Bact_polysacc_biosynth/exp"/>
</dbReference>
<dbReference type="Pfam" id="PF02706">
    <property type="entry name" value="Wzz"/>
    <property type="match status" value="1"/>
</dbReference>
<keyword evidence="5 6" id="KW-0472">Membrane</keyword>
<evidence type="ECO:0000256" key="2">
    <source>
        <dbReference type="ARBA" id="ARBA00022475"/>
    </source>
</evidence>
<keyword evidence="3 6" id="KW-0812">Transmembrane</keyword>
<evidence type="ECO:0000256" key="1">
    <source>
        <dbReference type="ARBA" id="ARBA00004651"/>
    </source>
</evidence>
<sequence>MSQAPAPFEPREQIQMLADDEIDLRELWARIVAGKWWILLSMVLFGGAAAGWAVLQPNIYQSKAVLAPASEQSGGGLSALASQFGGLASLAGVSLPAGKADNTAIAMEVLKSRVFLTRFIRQHQLEVSLMAAKGWNRESGELIIDPKVYDAAGQRWVRDVDPPQTPEPSDWELYKAFKDILKVSQDKQTGLVSVSIEHVSPILAQKWVEWLVQDLNAYLRQKDVDDAQKQIDYLKAELAKTQLADMQKVFYSLIEQNTKVIMLANVRDEYAFKTLDPAVVPEEKVKPKRAMILALGVLFGGMVGVMISLLRSGRQYMSR</sequence>
<dbReference type="KEGG" id="tcd:AAIA72_09145"/>
<gene>
    <name evidence="9" type="ORF">AAIA72_09145</name>
</gene>
<feature type="domain" description="Polysaccharide chain length determinant N-terminal" evidence="7">
    <location>
        <begin position="20"/>
        <end position="122"/>
    </location>
</feature>
<evidence type="ECO:0000256" key="4">
    <source>
        <dbReference type="ARBA" id="ARBA00022989"/>
    </source>
</evidence>
<evidence type="ECO:0000259" key="8">
    <source>
        <dbReference type="Pfam" id="PF13807"/>
    </source>
</evidence>
<accession>A0AB39USH7</accession>
<feature type="transmembrane region" description="Helical" evidence="6">
    <location>
        <begin position="36"/>
        <end position="55"/>
    </location>
</feature>
<reference evidence="9" key="1">
    <citation type="submission" date="2024-05" db="EMBL/GenBank/DDBJ databases">
        <title>Genome sequencing of novel strain.</title>
        <authorList>
            <person name="Ganbat D."/>
            <person name="Ganbat S."/>
            <person name="Lee S.-J."/>
        </authorList>
    </citation>
    <scope>NUCLEOTIDE SEQUENCE</scope>
    <source>
        <strain evidence="9">SMD15-11</strain>
    </source>
</reference>
<evidence type="ECO:0000313" key="9">
    <source>
        <dbReference type="EMBL" id="XDT70977.1"/>
    </source>
</evidence>
<evidence type="ECO:0000259" key="7">
    <source>
        <dbReference type="Pfam" id="PF02706"/>
    </source>
</evidence>
<dbReference type="InterPro" id="IPR003856">
    <property type="entry name" value="LPS_length_determ_N"/>
</dbReference>
<feature type="domain" description="Tyrosine-protein kinase G-rich" evidence="8">
    <location>
        <begin position="273"/>
        <end position="312"/>
    </location>
</feature>
<dbReference type="RefSeq" id="WP_369600018.1">
    <property type="nucleotide sequence ID" value="NZ_CP154858.1"/>
</dbReference>